<reference evidence="2" key="2">
    <citation type="submission" date="2020-08" db="EMBL/GenBank/DDBJ databases">
        <title>Plant Genome Project.</title>
        <authorList>
            <person name="Zhang R.-G."/>
        </authorList>
    </citation>
    <scope>NUCLEOTIDE SEQUENCE</scope>
    <source>
        <strain evidence="2">Huo1</strain>
        <tissue evidence="2">Leaf</tissue>
    </source>
</reference>
<keyword evidence="3" id="KW-1185">Reference proteome</keyword>
<reference evidence="2" key="1">
    <citation type="submission" date="2018-01" db="EMBL/GenBank/DDBJ databases">
        <authorList>
            <person name="Mao J.F."/>
        </authorList>
    </citation>
    <scope>NUCLEOTIDE SEQUENCE</scope>
    <source>
        <strain evidence="2">Huo1</strain>
        <tissue evidence="2">Leaf</tissue>
    </source>
</reference>
<accession>A0A8X8XG98</accession>
<keyword evidence="1" id="KW-0472">Membrane</keyword>
<evidence type="ECO:0000313" key="2">
    <source>
        <dbReference type="EMBL" id="KAG6413200.1"/>
    </source>
</evidence>
<evidence type="ECO:0000313" key="3">
    <source>
        <dbReference type="Proteomes" id="UP000298416"/>
    </source>
</evidence>
<dbReference type="Proteomes" id="UP000298416">
    <property type="component" value="Unassembled WGS sequence"/>
</dbReference>
<gene>
    <name evidence="2" type="ORF">SASPL_125907</name>
</gene>
<proteinExistence type="predicted"/>
<dbReference type="AlphaFoldDB" id="A0A8X8XG98"/>
<comment type="caution">
    <text evidence="2">The sequence shown here is derived from an EMBL/GenBank/DDBJ whole genome shotgun (WGS) entry which is preliminary data.</text>
</comment>
<keyword evidence="1" id="KW-0812">Transmembrane</keyword>
<sequence length="72" mass="8475">MLQTPLIRLLRSSRVGQKSQSQNPWTLHLNTYSDLLSRFFCLLFMLFSVATVCDYFQLFKLGGAYFRQTDFN</sequence>
<organism evidence="2">
    <name type="scientific">Salvia splendens</name>
    <name type="common">Scarlet sage</name>
    <dbReference type="NCBI Taxonomy" id="180675"/>
    <lineage>
        <taxon>Eukaryota</taxon>
        <taxon>Viridiplantae</taxon>
        <taxon>Streptophyta</taxon>
        <taxon>Embryophyta</taxon>
        <taxon>Tracheophyta</taxon>
        <taxon>Spermatophyta</taxon>
        <taxon>Magnoliopsida</taxon>
        <taxon>eudicotyledons</taxon>
        <taxon>Gunneridae</taxon>
        <taxon>Pentapetalae</taxon>
        <taxon>asterids</taxon>
        <taxon>lamiids</taxon>
        <taxon>Lamiales</taxon>
        <taxon>Lamiaceae</taxon>
        <taxon>Nepetoideae</taxon>
        <taxon>Mentheae</taxon>
        <taxon>Salviinae</taxon>
        <taxon>Salvia</taxon>
        <taxon>Salvia subgen. Calosphace</taxon>
        <taxon>core Calosphace</taxon>
    </lineage>
</organism>
<protein>
    <submittedName>
        <fullName evidence="2">Uncharacterized protein</fullName>
    </submittedName>
</protein>
<dbReference type="EMBL" id="PNBA02000009">
    <property type="protein sequence ID" value="KAG6413200.1"/>
    <property type="molecule type" value="Genomic_DNA"/>
</dbReference>
<keyword evidence="1" id="KW-1133">Transmembrane helix</keyword>
<feature type="transmembrane region" description="Helical" evidence="1">
    <location>
        <begin position="35"/>
        <end position="58"/>
    </location>
</feature>
<name>A0A8X8XG98_SALSN</name>
<evidence type="ECO:0000256" key="1">
    <source>
        <dbReference type="SAM" id="Phobius"/>
    </source>
</evidence>